<reference evidence="3" key="1">
    <citation type="submission" date="2016-10" db="EMBL/GenBank/DDBJ databases">
        <authorList>
            <person name="Varghese N."/>
            <person name="Submissions S."/>
        </authorList>
    </citation>
    <scope>NUCLEOTIDE SEQUENCE [LARGE SCALE GENOMIC DNA]</scope>
    <source>
        <strain evidence="3">ATCC 700689</strain>
    </source>
</reference>
<dbReference type="EMBL" id="FNCO01000009">
    <property type="protein sequence ID" value="SDH89624.1"/>
    <property type="molecule type" value="Genomic_DNA"/>
</dbReference>
<dbReference type="OrthoDB" id="6981178at2"/>
<feature type="signal peptide" evidence="1">
    <location>
        <begin position="1"/>
        <end position="18"/>
    </location>
</feature>
<dbReference type="AlphaFoldDB" id="A0A1G8G5C8"/>
<gene>
    <name evidence="2" type="ORF">SAMN05216605_10919</name>
</gene>
<feature type="chain" id="PRO_5010303361" description="Lipoprotein" evidence="1">
    <location>
        <begin position="19"/>
        <end position="109"/>
    </location>
</feature>
<evidence type="ECO:0000313" key="3">
    <source>
        <dbReference type="Proteomes" id="UP000182894"/>
    </source>
</evidence>
<dbReference type="Proteomes" id="UP000182894">
    <property type="component" value="Unassembled WGS sequence"/>
</dbReference>
<proteinExistence type="predicted"/>
<protein>
    <recommendedName>
        <fullName evidence="4">Lipoprotein</fullName>
    </recommendedName>
</protein>
<evidence type="ECO:0008006" key="4">
    <source>
        <dbReference type="Google" id="ProtNLM"/>
    </source>
</evidence>
<organism evidence="2 3">
    <name type="scientific">Pseudomonas abietaniphila</name>
    <dbReference type="NCBI Taxonomy" id="89065"/>
    <lineage>
        <taxon>Bacteria</taxon>
        <taxon>Pseudomonadati</taxon>
        <taxon>Pseudomonadota</taxon>
        <taxon>Gammaproteobacteria</taxon>
        <taxon>Pseudomonadales</taxon>
        <taxon>Pseudomonadaceae</taxon>
        <taxon>Pseudomonas</taxon>
    </lineage>
</organism>
<dbReference type="STRING" id="89065.SAMN05216605_10919"/>
<evidence type="ECO:0000256" key="1">
    <source>
        <dbReference type="SAM" id="SignalP"/>
    </source>
</evidence>
<evidence type="ECO:0000313" key="2">
    <source>
        <dbReference type="EMBL" id="SDH89624.1"/>
    </source>
</evidence>
<keyword evidence="1" id="KW-0732">Signal</keyword>
<accession>A0A1G8G5C8</accession>
<dbReference type="RefSeq" id="WP_074754000.1">
    <property type="nucleotide sequence ID" value="NZ_FNCO01000009.1"/>
</dbReference>
<sequence>MRRLFFSAVLMMSGSLLAGCASAPNEPTLTLVTQKSPEQFTACVMPKLQDNALSPSLSQTQRHYRIVVSSSVAADNVIEAYKASNGGKVFVYERSLLSSGFGRAAKDCV</sequence>
<dbReference type="PROSITE" id="PS51257">
    <property type="entry name" value="PROKAR_LIPOPROTEIN"/>
    <property type="match status" value="1"/>
</dbReference>
<keyword evidence="3" id="KW-1185">Reference proteome</keyword>
<name>A0A1G8G5C8_9PSED</name>